<sequence>MQPTARRPKPAVEMQEAGDLKHVEYDSSGMPIDPSSRKALLFNPPSHVGNTFVVILLVLTLCEFCAQVVYTAVPDPRLKQLAFAAEGALNDADTVEFLWIVLFLNALCILGSIISGIMIILALYRVDRRPLFISTFLKLLMILCLLDNLTDPTDFSIVMFIIVVAILGVEVIIMCGLLLKISHTTRSNKPAMLRSTGEQIAQNQGGHSALTMQFNRLEEWNVLRQVRLKYHKQFRLSQTIFIIASVALLALSLGTFGFELKKIFMTQDPFYTTDQLTLMNGAVDHWPTRVSNQGLRVFVFILDGLRLDHVQLNPDLKAFSEDPAFVRDSKFLESYDELPSMSVPNWLTIITGSPPEMTGVLGNLMVPETKFDSMFAEAKRYGLNRGMTASPWMADLVSSTLPLLHGDGTIPTSFASKNPVYPTGDPADNVRAEIAKEGLSEKYDLFLTHFSDIDIQGHSYGVSSRYNKRNTYFLAVGNKTRLVREILAQADEDTLFIIGSDHGQVARGGHGGLGDELQHVPMWVYRKNSGLGNRNYTGPVYIHPGLQAGRVRNVDIAPTFCALLGLPVPRQTVGSFIPEAMVFFNQSQINSHWRDLYLQRRLMVGSFLLRVGRPELATADANGNYLTDAWANVTTRTDQEYIDALAGMTTVYTTARQLTYSAQVVRNVLLTALIDLVILVVLVYLVQNHTFCNLFAIFGRANLQREIDLLTKLFKSAASKKRVMVDLQVRESPGQPTSHQAGMDANPTYIESLAQRRVTILATQRRYNLFALLYALVSVVVYFALVLFFFALLYYIYGYSVWDSTMVHTPEVLPTYFVITLLPGFVAAVLIVRCYHLLYTRPLLGVNTRWFNFWRTVLWIFTGLHSRTINQALIYLTKCYMMFWTLVSLLVFFLCESDYTFIVPLVWRIHLIDAAEWGYRFRVISAMFMVMPLIIVNMGAILYWPSFKPHRSVYDKIFLVKITKRVISNPEVFLYHQELVMLDGRAAEIPDYETASDLLQFEPTRPNNKATPSPAASPATPRGAPVVSEVAPNPLIGRPPVAAARQ</sequence>
<dbReference type="InterPro" id="IPR017850">
    <property type="entry name" value="Alkaline_phosphatase_core_sf"/>
</dbReference>
<feature type="transmembrane region" description="Helical" evidence="2">
    <location>
        <begin position="919"/>
        <end position="944"/>
    </location>
</feature>
<keyword evidence="2" id="KW-1133">Transmembrane helix</keyword>
<dbReference type="PANTHER" id="PTHR10151">
    <property type="entry name" value="ECTONUCLEOTIDE PYROPHOSPHATASE/PHOSPHODIESTERASE"/>
    <property type="match status" value="1"/>
</dbReference>
<feature type="transmembrane region" description="Helical" evidence="2">
    <location>
        <begin position="97"/>
        <end position="124"/>
    </location>
</feature>
<comment type="caution">
    <text evidence="3">The sequence shown here is derived from an EMBL/GenBank/DDBJ whole genome shotgun (WGS) entry which is preliminary data.</text>
</comment>
<gene>
    <name evidence="3" type="ORF">PAPYR_11921</name>
</gene>
<feature type="transmembrane region" description="Helical" evidence="2">
    <location>
        <begin position="239"/>
        <end position="258"/>
    </location>
</feature>
<feature type="compositionally biased region" description="Low complexity" evidence="1">
    <location>
        <begin position="1010"/>
        <end position="1021"/>
    </location>
</feature>
<feature type="transmembrane region" description="Helical" evidence="2">
    <location>
        <begin position="882"/>
        <end position="907"/>
    </location>
</feature>
<reference evidence="3" key="1">
    <citation type="journal article" date="2022" name="bioRxiv">
        <title>Genomics of Preaxostyla Flagellates Illuminates Evolutionary Transitions and the Path Towards Mitochondrial Loss.</title>
        <authorList>
            <person name="Novak L.V.F."/>
            <person name="Treitli S.C."/>
            <person name="Pyrih J."/>
            <person name="Halakuc P."/>
            <person name="Pipaliya S.V."/>
            <person name="Vacek V."/>
            <person name="Brzon O."/>
            <person name="Soukal P."/>
            <person name="Eme L."/>
            <person name="Dacks J.B."/>
            <person name="Karnkowska A."/>
            <person name="Elias M."/>
            <person name="Hampl V."/>
        </authorList>
    </citation>
    <scope>NUCLEOTIDE SEQUENCE</scope>
    <source>
        <strain evidence="3">RCP-MX</strain>
    </source>
</reference>
<feature type="transmembrane region" description="Helical" evidence="2">
    <location>
        <begin position="52"/>
        <end position="73"/>
    </location>
</feature>
<name>A0ABQ8U2U8_9EUKA</name>
<dbReference type="EMBL" id="JAPMOS010000242">
    <property type="protein sequence ID" value="KAJ4453583.1"/>
    <property type="molecule type" value="Genomic_DNA"/>
</dbReference>
<dbReference type="SUPFAM" id="SSF53649">
    <property type="entry name" value="Alkaline phosphatase-like"/>
    <property type="match status" value="1"/>
</dbReference>
<keyword evidence="2" id="KW-0472">Membrane</keyword>
<dbReference type="InterPro" id="IPR002591">
    <property type="entry name" value="Phosphodiest/P_Trfase"/>
</dbReference>
<feature type="transmembrane region" description="Helical" evidence="2">
    <location>
        <begin position="131"/>
        <end position="149"/>
    </location>
</feature>
<evidence type="ECO:0000256" key="2">
    <source>
        <dbReference type="SAM" id="Phobius"/>
    </source>
</evidence>
<protein>
    <submittedName>
        <fullName evidence="3">Viral a-type inclusion protein</fullName>
    </submittedName>
</protein>
<keyword evidence="4" id="KW-1185">Reference proteome</keyword>
<accession>A0ABQ8U2U8</accession>
<keyword evidence="2" id="KW-0812">Transmembrane</keyword>
<dbReference type="Pfam" id="PF01663">
    <property type="entry name" value="Phosphodiest"/>
    <property type="match status" value="1"/>
</dbReference>
<evidence type="ECO:0000256" key="1">
    <source>
        <dbReference type="SAM" id="MobiDB-lite"/>
    </source>
</evidence>
<proteinExistence type="predicted"/>
<dbReference type="PANTHER" id="PTHR10151:SF120">
    <property type="entry name" value="BIS(5'-ADENOSYL)-TRIPHOSPHATASE"/>
    <property type="match status" value="1"/>
</dbReference>
<feature type="transmembrane region" description="Helical" evidence="2">
    <location>
        <begin position="816"/>
        <end position="835"/>
    </location>
</feature>
<evidence type="ECO:0000313" key="4">
    <source>
        <dbReference type="Proteomes" id="UP001141327"/>
    </source>
</evidence>
<feature type="region of interest" description="Disordered" evidence="1">
    <location>
        <begin position="1002"/>
        <end position="1046"/>
    </location>
</feature>
<feature type="transmembrane region" description="Helical" evidence="2">
    <location>
        <begin position="771"/>
        <end position="796"/>
    </location>
</feature>
<evidence type="ECO:0000313" key="3">
    <source>
        <dbReference type="EMBL" id="KAJ4453583.1"/>
    </source>
</evidence>
<organism evidence="3 4">
    <name type="scientific">Paratrimastix pyriformis</name>
    <dbReference type="NCBI Taxonomy" id="342808"/>
    <lineage>
        <taxon>Eukaryota</taxon>
        <taxon>Metamonada</taxon>
        <taxon>Preaxostyla</taxon>
        <taxon>Paratrimastigidae</taxon>
        <taxon>Paratrimastix</taxon>
    </lineage>
</organism>
<feature type="transmembrane region" description="Helical" evidence="2">
    <location>
        <begin position="155"/>
        <end position="179"/>
    </location>
</feature>
<feature type="transmembrane region" description="Helical" evidence="2">
    <location>
        <begin position="668"/>
        <end position="686"/>
    </location>
</feature>
<dbReference type="Proteomes" id="UP001141327">
    <property type="component" value="Unassembled WGS sequence"/>
</dbReference>
<dbReference type="Gene3D" id="3.40.720.10">
    <property type="entry name" value="Alkaline Phosphatase, subunit A"/>
    <property type="match status" value="1"/>
</dbReference>